<dbReference type="RefSeq" id="WP_263740909.1">
    <property type="nucleotide sequence ID" value="NZ_JAOWKZ010000004.1"/>
</dbReference>
<keyword evidence="3" id="KW-0378">Hydrolase</keyword>
<keyword evidence="4" id="KW-0862">Zinc</keyword>
<protein>
    <submittedName>
        <fullName evidence="7">MBL fold metallo-hydrolase</fullName>
    </submittedName>
</protein>
<keyword evidence="8" id="KW-1185">Reference proteome</keyword>
<keyword evidence="2" id="KW-0479">Metal-binding</keyword>
<dbReference type="InterPro" id="IPR036866">
    <property type="entry name" value="RibonucZ/Hydroxyglut_hydro"/>
</dbReference>
<feature type="domain" description="Metallo-beta-lactamase" evidence="6">
    <location>
        <begin position="91"/>
        <end position="261"/>
    </location>
</feature>
<comment type="caution">
    <text evidence="7">The sequence shown here is derived from an EMBL/GenBank/DDBJ whole genome shotgun (WGS) entry which is preliminary data.</text>
</comment>
<dbReference type="InterPro" id="IPR001279">
    <property type="entry name" value="Metallo-B-lactamas"/>
</dbReference>
<dbReference type="Gene3D" id="3.60.15.10">
    <property type="entry name" value="Ribonuclease Z/Hydroxyacylglutathione hydrolase-like"/>
    <property type="match status" value="1"/>
</dbReference>
<evidence type="ECO:0000256" key="2">
    <source>
        <dbReference type="ARBA" id="ARBA00022723"/>
    </source>
</evidence>
<dbReference type="PROSITE" id="PS00743">
    <property type="entry name" value="BETA_LACTAMASE_B_1"/>
    <property type="match status" value="1"/>
</dbReference>
<feature type="region of interest" description="Disordered" evidence="5">
    <location>
        <begin position="26"/>
        <end position="48"/>
    </location>
</feature>
<evidence type="ECO:0000313" key="8">
    <source>
        <dbReference type="Proteomes" id="UP001652564"/>
    </source>
</evidence>
<gene>
    <name evidence="7" type="ORF">OEZ71_15345</name>
</gene>
<dbReference type="SUPFAM" id="SSF56281">
    <property type="entry name" value="Metallo-hydrolase/oxidoreductase"/>
    <property type="match status" value="1"/>
</dbReference>
<evidence type="ECO:0000256" key="1">
    <source>
        <dbReference type="ARBA" id="ARBA00001947"/>
    </source>
</evidence>
<dbReference type="Proteomes" id="UP001652564">
    <property type="component" value="Unassembled WGS sequence"/>
</dbReference>
<organism evidence="7 8">
    <name type="scientific">Albidovulum litorale</name>
    <dbReference type="NCBI Taxonomy" id="2984134"/>
    <lineage>
        <taxon>Bacteria</taxon>
        <taxon>Pseudomonadati</taxon>
        <taxon>Pseudomonadota</taxon>
        <taxon>Alphaproteobacteria</taxon>
        <taxon>Rhodobacterales</taxon>
        <taxon>Paracoccaceae</taxon>
        <taxon>Albidovulum</taxon>
    </lineage>
</organism>
<evidence type="ECO:0000256" key="4">
    <source>
        <dbReference type="ARBA" id="ARBA00022833"/>
    </source>
</evidence>
<dbReference type="InterPro" id="IPR001018">
    <property type="entry name" value="Beta-lactamase_class-B_CS"/>
</dbReference>
<dbReference type="CDD" id="cd16276">
    <property type="entry name" value="metallo-hydrolase-like_MBL-fold"/>
    <property type="match status" value="1"/>
</dbReference>
<proteinExistence type="predicted"/>
<evidence type="ECO:0000256" key="3">
    <source>
        <dbReference type="ARBA" id="ARBA00022801"/>
    </source>
</evidence>
<dbReference type="EMBL" id="JAOWKZ010000004">
    <property type="protein sequence ID" value="MCV2873673.1"/>
    <property type="molecule type" value="Genomic_DNA"/>
</dbReference>
<reference evidence="7 8" key="1">
    <citation type="submission" date="2022-10" db="EMBL/GenBank/DDBJ databases">
        <title>Defluviimonas sp. nov., isolated from ocean surface sediments.</title>
        <authorList>
            <person name="He W."/>
            <person name="Wang L."/>
            <person name="Zhang D.-F."/>
        </authorList>
    </citation>
    <scope>NUCLEOTIDE SEQUENCE [LARGE SCALE GENOMIC DNA]</scope>
    <source>
        <strain evidence="7 8">WL0050</strain>
    </source>
</reference>
<dbReference type="Pfam" id="PF00753">
    <property type="entry name" value="Lactamase_B"/>
    <property type="match status" value="1"/>
</dbReference>
<comment type="cofactor">
    <cofactor evidence="1">
        <name>Zn(2+)</name>
        <dbReference type="ChEBI" id="CHEBI:29105"/>
    </cofactor>
</comment>
<evidence type="ECO:0000259" key="6">
    <source>
        <dbReference type="SMART" id="SM00849"/>
    </source>
</evidence>
<sequence length="356" mass="38825">MKSLCSPNLLALAASVGIAIIGLSSPGKAGSERGHNPANTISTDTDHPDSFRHFAPELPAMKARIPPMNTEFGLHVGEIEPGLFFITDFIYQSAFLVTDDGVVVFDAPPSFGDRHRMAIEVSAPSVPITHFILSHKHADHNGGGHAFADIEGLTVIGAQATADSLAANPLRGVLTPTETFEDALSLSVGGVPIELKTANFHANDTDVMIHLPQQKFLMAVDTITPGEAPFMNFGATSNLEGYMANFETFLAYDFEHFLSGHVSVLGNRQDVETARDYAFDVRDTVYGMWPSFLERFGAKMELTGFSNGNLAYRMTMEEVRDKCAAQIIDRWEDKLSVVDLWADSHCETVVLHAIMH</sequence>
<name>A0ABT2ZR87_9RHOB</name>
<evidence type="ECO:0000256" key="5">
    <source>
        <dbReference type="SAM" id="MobiDB-lite"/>
    </source>
</evidence>
<dbReference type="SMART" id="SM00849">
    <property type="entry name" value="Lactamase_B"/>
    <property type="match status" value="1"/>
</dbReference>
<evidence type="ECO:0000313" key="7">
    <source>
        <dbReference type="EMBL" id="MCV2873673.1"/>
    </source>
</evidence>
<accession>A0ABT2ZR87</accession>